<protein>
    <recommendedName>
        <fullName evidence="1">N-acetylmuramidase domain-containing protein</fullName>
    </recommendedName>
</protein>
<evidence type="ECO:0000313" key="3">
    <source>
        <dbReference type="Proteomes" id="UP000321635"/>
    </source>
</evidence>
<dbReference type="Pfam" id="PF11860">
    <property type="entry name" value="Muramidase"/>
    <property type="match status" value="1"/>
</dbReference>
<keyword evidence="3" id="KW-1185">Reference proteome</keyword>
<comment type="caution">
    <text evidence="2">The sequence shown here is derived from an EMBL/GenBank/DDBJ whole genome shotgun (WGS) entry which is preliminary data.</text>
</comment>
<dbReference type="Proteomes" id="UP000321635">
    <property type="component" value="Unassembled WGS sequence"/>
</dbReference>
<name>A0A511XB46_9PROT</name>
<accession>A0A511XB46</accession>
<dbReference type="AlphaFoldDB" id="A0A511XB46"/>
<dbReference type="STRING" id="1120919.GCA_000429165_00943"/>
<gene>
    <name evidence="2" type="ORF">ANI02nite_19750</name>
</gene>
<organism evidence="2 3">
    <name type="scientific">Acetobacter nitrogenifigens DSM 23921 = NBRC 105050</name>
    <dbReference type="NCBI Taxonomy" id="1120919"/>
    <lineage>
        <taxon>Bacteria</taxon>
        <taxon>Pseudomonadati</taxon>
        <taxon>Pseudomonadota</taxon>
        <taxon>Alphaproteobacteria</taxon>
        <taxon>Acetobacterales</taxon>
        <taxon>Acetobacteraceae</taxon>
        <taxon>Acetobacter</taxon>
    </lineage>
</organism>
<reference evidence="2 3" key="1">
    <citation type="submission" date="2019-07" db="EMBL/GenBank/DDBJ databases">
        <title>Whole genome shotgun sequence of Acetobacter nitrogenifigens NBRC 105050.</title>
        <authorList>
            <person name="Hosoyama A."/>
            <person name="Uohara A."/>
            <person name="Ohji S."/>
            <person name="Ichikawa N."/>
        </authorList>
    </citation>
    <scope>NUCLEOTIDE SEQUENCE [LARGE SCALE GENOMIC DNA]</scope>
    <source>
        <strain evidence="2 3">NBRC 105050</strain>
    </source>
</reference>
<proteinExistence type="predicted"/>
<evidence type="ECO:0000313" key="2">
    <source>
        <dbReference type="EMBL" id="GEN60091.1"/>
    </source>
</evidence>
<sequence length="256" mass="28124">MTCSAIREFQSTHAHLAHPDGLIAANGPTINALNKVGGAFLRPRRIPVASPPYTPTNSDDADYALPKATSGATISPEKYTQMAQNIGCEVAAIKAVVMTETSRQPFDAQGRPTILFERHYFHKLTHGRFDAVAPDISNKTAGGYGKFSAQYGRLEKALKLDRDAALQSASWGAFQIMGANFRAAGCSSVEQFVTNMADINKQADAFVCFIREDAVLQTSIVNKHWTTFARRYNGPKYAENRYDAKLEKNYLIALRA</sequence>
<feature type="domain" description="N-acetylmuramidase" evidence="1">
    <location>
        <begin position="89"/>
        <end position="250"/>
    </location>
</feature>
<evidence type="ECO:0000259" key="1">
    <source>
        <dbReference type="Pfam" id="PF11860"/>
    </source>
</evidence>
<dbReference type="InterPro" id="IPR024408">
    <property type="entry name" value="Muramidase"/>
</dbReference>
<dbReference type="EMBL" id="BJYF01000011">
    <property type="protein sequence ID" value="GEN60091.1"/>
    <property type="molecule type" value="Genomic_DNA"/>
</dbReference>